<evidence type="ECO:0000313" key="2">
    <source>
        <dbReference type="EMBL" id="MBA8887544.1"/>
    </source>
</evidence>
<feature type="region of interest" description="Disordered" evidence="1">
    <location>
        <begin position="243"/>
        <end position="265"/>
    </location>
</feature>
<dbReference type="PANTHER" id="PTHR43235">
    <property type="entry name" value="GLUTAMINE AMIDOTRANSFERASE PB2B2.05-RELATED"/>
    <property type="match status" value="1"/>
</dbReference>
<dbReference type="RefSeq" id="WP_182530603.1">
    <property type="nucleotide sequence ID" value="NZ_JACGXL010000002.1"/>
</dbReference>
<name>A0A839F5N1_9GAMM</name>
<gene>
    <name evidence="2" type="ORF">FHW12_001758</name>
</gene>
<dbReference type="Proteomes" id="UP000550401">
    <property type="component" value="Unassembled WGS sequence"/>
</dbReference>
<dbReference type="GO" id="GO:0005829">
    <property type="term" value="C:cytosol"/>
    <property type="evidence" value="ECO:0007669"/>
    <property type="project" value="TreeGrafter"/>
</dbReference>
<proteinExistence type="predicted"/>
<dbReference type="InterPro" id="IPR044668">
    <property type="entry name" value="PuuD-like"/>
</dbReference>
<sequence>MQARDDIPAARIAVAPRLFGGDAAAGGAWTRQQVFFERTLLDRLADVGALVVGTGLAATPARATSAAIAYAQCCDGLLLQGGTNLARSADDLTPLDRARDAFEFALLEAFRALGKPVLGICRGLQLINVAYGGTLRDLDATEAKHHSDPPAYAAHAHRVSFSEGGRLAQLYGIAGGRVSSAHRQAVARLGDGLVVEATCEADSCIEAVRADADAFVLGVQWHPEFDHDGDGRIAGAHLLHHFVDSARDGPPRGSRPPPRSDDTTR</sequence>
<reference evidence="2 3" key="1">
    <citation type="submission" date="2020-07" db="EMBL/GenBank/DDBJ databases">
        <title>Genomic Encyclopedia of Type Strains, Phase IV (KMG-V): Genome sequencing to study the core and pangenomes of soil and plant-associated prokaryotes.</title>
        <authorList>
            <person name="Whitman W."/>
        </authorList>
    </citation>
    <scope>NUCLEOTIDE SEQUENCE [LARGE SCALE GENOMIC DNA]</scope>
    <source>
        <strain evidence="2 3">RH2WT43</strain>
    </source>
</reference>
<keyword evidence="3" id="KW-1185">Reference proteome</keyword>
<protein>
    <submittedName>
        <fullName evidence="2">Putative glutamine amidotransferase</fullName>
    </submittedName>
</protein>
<dbReference type="PANTHER" id="PTHR43235:SF1">
    <property type="entry name" value="GLUTAMINE AMIDOTRANSFERASE PB2B2.05-RELATED"/>
    <property type="match status" value="1"/>
</dbReference>
<dbReference type="GO" id="GO:0006598">
    <property type="term" value="P:polyamine catabolic process"/>
    <property type="evidence" value="ECO:0007669"/>
    <property type="project" value="TreeGrafter"/>
</dbReference>
<comment type="caution">
    <text evidence="2">The sequence shown here is derived from an EMBL/GenBank/DDBJ whole genome shotgun (WGS) entry which is preliminary data.</text>
</comment>
<dbReference type="InterPro" id="IPR029062">
    <property type="entry name" value="Class_I_gatase-like"/>
</dbReference>
<evidence type="ECO:0000256" key="1">
    <source>
        <dbReference type="SAM" id="MobiDB-lite"/>
    </source>
</evidence>
<dbReference type="InterPro" id="IPR011697">
    <property type="entry name" value="Peptidase_C26"/>
</dbReference>
<accession>A0A839F5N1</accession>
<dbReference type="PROSITE" id="PS51273">
    <property type="entry name" value="GATASE_TYPE_1"/>
    <property type="match status" value="1"/>
</dbReference>
<dbReference type="SUPFAM" id="SSF52317">
    <property type="entry name" value="Class I glutamine amidotransferase-like"/>
    <property type="match status" value="1"/>
</dbReference>
<organism evidence="2 3">
    <name type="scientific">Dokdonella fugitiva</name>
    <dbReference type="NCBI Taxonomy" id="328517"/>
    <lineage>
        <taxon>Bacteria</taxon>
        <taxon>Pseudomonadati</taxon>
        <taxon>Pseudomonadota</taxon>
        <taxon>Gammaproteobacteria</taxon>
        <taxon>Lysobacterales</taxon>
        <taxon>Rhodanobacteraceae</taxon>
        <taxon>Dokdonella</taxon>
    </lineage>
</organism>
<dbReference type="Gene3D" id="3.40.50.880">
    <property type="match status" value="1"/>
</dbReference>
<keyword evidence="2" id="KW-0808">Transferase</keyword>
<dbReference type="EMBL" id="JACGXL010000002">
    <property type="protein sequence ID" value="MBA8887544.1"/>
    <property type="molecule type" value="Genomic_DNA"/>
</dbReference>
<dbReference type="AlphaFoldDB" id="A0A839F5N1"/>
<dbReference type="GO" id="GO:0016740">
    <property type="term" value="F:transferase activity"/>
    <property type="evidence" value="ECO:0007669"/>
    <property type="project" value="UniProtKB-KW"/>
</dbReference>
<keyword evidence="2" id="KW-0315">Glutamine amidotransferase</keyword>
<dbReference type="GO" id="GO:0033969">
    <property type="term" value="F:gamma-glutamyl-gamma-aminobutyrate hydrolase activity"/>
    <property type="evidence" value="ECO:0007669"/>
    <property type="project" value="TreeGrafter"/>
</dbReference>
<dbReference type="Pfam" id="PF07722">
    <property type="entry name" value="Peptidase_C26"/>
    <property type="match status" value="1"/>
</dbReference>
<evidence type="ECO:0000313" key="3">
    <source>
        <dbReference type="Proteomes" id="UP000550401"/>
    </source>
</evidence>